<dbReference type="CDD" id="cd03784">
    <property type="entry name" value="GT1_Gtf-like"/>
    <property type="match status" value="1"/>
</dbReference>
<accession>A0ABR2DWG3</accession>
<dbReference type="Proteomes" id="UP001472677">
    <property type="component" value="Unassembled WGS sequence"/>
</dbReference>
<protein>
    <submittedName>
        <fullName evidence="4">Uncharacterized protein</fullName>
    </submittedName>
</protein>
<comment type="similarity">
    <text evidence="1">Belongs to the UDP-glycosyltransferase family.</text>
</comment>
<organism evidence="4 5">
    <name type="scientific">Hibiscus sabdariffa</name>
    <name type="common">roselle</name>
    <dbReference type="NCBI Taxonomy" id="183260"/>
    <lineage>
        <taxon>Eukaryota</taxon>
        <taxon>Viridiplantae</taxon>
        <taxon>Streptophyta</taxon>
        <taxon>Embryophyta</taxon>
        <taxon>Tracheophyta</taxon>
        <taxon>Spermatophyta</taxon>
        <taxon>Magnoliopsida</taxon>
        <taxon>eudicotyledons</taxon>
        <taxon>Gunneridae</taxon>
        <taxon>Pentapetalae</taxon>
        <taxon>rosids</taxon>
        <taxon>malvids</taxon>
        <taxon>Malvales</taxon>
        <taxon>Malvaceae</taxon>
        <taxon>Malvoideae</taxon>
        <taxon>Hibiscus</taxon>
    </lineage>
</organism>
<name>A0ABR2DWG3_9ROSI</name>
<dbReference type="InterPro" id="IPR002213">
    <property type="entry name" value="UDP_glucos_trans"/>
</dbReference>
<keyword evidence="5" id="KW-1185">Reference proteome</keyword>
<evidence type="ECO:0000313" key="5">
    <source>
        <dbReference type="Proteomes" id="UP001472677"/>
    </source>
</evidence>
<dbReference type="PANTHER" id="PTHR48047">
    <property type="entry name" value="GLYCOSYLTRANSFERASE"/>
    <property type="match status" value="1"/>
</dbReference>
<dbReference type="SUPFAM" id="SSF53756">
    <property type="entry name" value="UDP-Glycosyltransferase/glycogen phosphorylase"/>
    <property type="match status" value="1"/>
</dbReference>
<proteinExistence type="inferred from homology"/>
<evidence type="ECO:0000256" key="2">
    <source>
        <dbReference type="ARBA" id="ARBA00022676"/>
    </source>
</evidence>
<reference evidence="4 5" key="1">
    <citation type="journal article" date="2024" name="G3 (Bethesda)">
        <title>Genome assembly of Hibiscus sabdariffa L. provides insights into metabolisms of medicinal natural products.</title>
        <authorList>
            <person name="Kim T."/>
        </authorList>
    </citation>
    <scope>NUCLEOTIDE SEQUENCE [LARGE SCALE GENOMIC DNA]</scope>
    <source>
        <strain evidence="4">TK-2024</strain>
        <tissue evidence="4">Old leaves</tissue>
    </source>
</reference>
<keyword evidence="3" id="KW-0808">Transferase</keyword>
<sequence length="491" mass="54673">MSSNDGNHIDVVMLPFMAHGHLIPFLALANQIHHHTGFNIAIANTPLNIQYLHQQNSPPWITLLELPFDSSDHGLPPNTEHTEDLTLDQIGRLLVSSVSLQTPFQNLLLDIVQKQGKPPLCIISDLFFGWAVDVANVVNTVNITFSTGGAYGVLAYVSFWLNLPHRKTDDEEFDLPGFPETCKFQVSQLHEFMRKGDGNDSWSRFFQPQLSSSLQSFGLLCNTVEEIEPLGLDSLRKYTKLPVWPIGPLLPKQLLSKSPLSATVQRVAKSPGISADKCVQWLDMHGVDSVLYISFGSQNTVSPSHMMELAVGLEKSMKPFIWVIRPPLGFSLKAEFRSEWLPQGFEDRMTRSNQGLLVKNWAPQLEILSHASTGAFLNHCGWNSTMESLSQGVKIIGWPMAAEQAFNSKMLVEEMGVAVELTRGIQRCILSEDVKEVIEMVMDEEGKGGDMKRKAEKIAEHIRAAVKDEGNEKGSSIKALDDFVSAIKTRK</sequence>
<dbReference type="PANTHER" id="PTHR48047:SF107">
    <property type="entry name" value="UDP-GLYCOSYLTRANSFERASE 92A1-LIKE"/>
    <property type="match status" value="1"/>
</dbReference>
<evidence type="ECO:0000313" key="4">
    <source>
        <dbReference type="EMBL" id="KAK8548313.1"/>
    </source>
</evidence>
<dbReference type="Pfam" id="PF00201">
    <property type="entry name" value="UDPGT"/>
    <property type="match status" value="1"/>
</dbReference>
<dbReference type="EMBL" id="JBBPBM010000021">
    <property type="protein sequence ID" value="KAK8548313.1"/>
    <property type="molecule type" value="Genomic_DNA"/>
</dbReference>
<evidence type="ECO:0000256" key="3">
    <source>
        <dbReference type="ARBA" id="ARBA00022679"/>
    </source>
</evidence>
<evidence type="ECO:0000256" key="1">
    <source>
        <dbReference type="ARBA" id="ARBA00009995"/>
    </source>
</evidence>
<gene>
    <name evidence="4" type="ORF">V6N12_061229</name>
</gene>
<keyword evidence="2" id="KW-0328">Glycosyltransferase</keyword>
<comment type="caution">
    <text evidence="4">The sequence shown here is derived from an EMBL/GenBank/DDBJ whole genome shotgun (WGS) entry which is preliminary data.</text>
</comment>
<dbReference type="Gene3D" id="3.40.50.2000">
    <property type="entry name" value="Glycogen Phosphorylase B"/>
    <property type="match status" value="2"/>
</dbReference>